<dbReference type="GO" id="GO:0016887">
    <property type="term" value="F:ATP hydrolysis activity"/>
    <property type="evidence" value="ECO:0007669"/>
    <property type="project" value="TreeGrafter"/>
</dbReference>
<dbReference type="EMBL" id="NMQT01000190">
    <property type="protein sequence ID" value="OXM44252.1"/>
    <property type="molecule type" value="Genomic_DNA"/>
</dbReference>
<dbReference type="InterPro" id="IPR027417">
    <property type="entry name" value="P-loop_NTPase"/>
</dbReference>
<dbReference type="GO" id="GO:0051782">
    <property type="term" value="P:negative regulation of cell division"/>
    <property type="evidence" value="ECO:0007669"/>
    <property type="project" value="TreeGrafter"/>
</dbReference>
<dbReference type="Gene3D" id="3.40.50.300">
    <property type="entry name" value="P-loop containing nucleotide triphosphate hydrolases"/>
    <property type="match status" value="1"/>
</dbReference>
<dbReference type="OrthoDB" id="4640801at2"/>
<dbReference type="Proteomes" id="UP000215223">
    <property type="component" value="Unassembled WGS sequence"/>
</dbReference>
<sequence>MLVANPKGGSRKTTTALMLGHVFASLRGGSTVVWDNNEARGTLAERAEITTPATSATHLLAAFERLIGPAGSAGDMSHYLRTQPSRAEILAAGSETERRDQIGSAETGRVGLLLSRYYRLTVMDTGTNPRSGAWQWAAQQADVLVVPITCDPDVVQLAVWMLDILAAIGRADLAAGAVTVISPSATAPDPQVRTRILEYFGARTAVVVEVPFDPQLAGGTPVVFDRTSTASRRAWVAAAAAVADRLAARERTRPDQMPPSPGVDPPRQGTAPQPAATQGGTEHRAADSSVTELPARRAKAQ</sequence>
<feature type="region of interest" description="Disordered" evidence="1">
    <location>
        <begin position="246"/>
        <end position="301"/>
    </location>
</feature>
<dbReference type="GO" id="GO:0005829">
    <property type="term" value="C:cytosol"/>
    <property type="evidence" value="ECO:0007669"/>
    <property type="project" value="TreeGrafter"/>
</dbReference>
<proteinExistence type="predicted"/>
<dbReference type="PANTHER" id="PTHR43384:SF14">
    <property type="entry name" value="ESX-1 SECRETION-ASSOCIATED PROTEIN ESPI"/>
    <property type="match status" value="1"/>
</dbReference>
<protein>
    <recommendedName>
        <fullName evidence="4">Chromosome partitioning protein</fullName>
    </recommendedName>
</protein>
<organism evidence="2 3">
    <name type="scientific">Amycolatopsis thailandensis</name>
    <dbReference type="NCBI Taxonomy" id="589330"/>
    <lineage>
        <taxon>Bacteria</taxon>
        <taxon>Bacillati</taxon>
        <taxon>Actinomycetota</taxon>
        <taxon>Actinomycetes</taxon>
        <taxon>Pseudonocardiales</taxon>
        <taxon>Pseudonocardiaceae</taxon>
        <taxon>Amycolatopsis</taxon>
    </lineage>
</organism>
<dbReference type="AlphaFoldDB" id="A0A229RC68"/>
<evidence type="ECO:0000313" key="2">
    <source>
        <dbReference type="EMBL" id="OXM44252.1"/>
    </source>
</evidence>
<accession>A0A229RC68</accession>
<evidence type="ECO:0000256" key="1">
    <source>
        <dbReference type="SAM" id="MobiDB-lite"/>
    </source>
</evidence>
<dbReference type="RefSeq" id="WP_093939204.1">
    <property type="nucleotide sequence ID" value="NZ_NMQT01000190.1"/>
</dbReference>
<name>A0A229RC68_9PSEU</name>
<reference evidence="2 3" key="1">
    <citation type="submission" date="2017-07" db="EMBL/GenBank/DDBJ databases">
        <title>Amycolatopsis thailandensis Genome sequencing and assembly.</title>
        <authorList>
            <person name="Kaur N."/>
            <person name="Mayilraj S."/>
        </authorList>
    </citation>
    <scope>NUCLEOTIDE SEQUENCE [LARGE SCALE GENOMIC DNA]</scope>
    <source>
        <strain evidence="2 3">JCM 16380</strain>
    </source>
</reference>
<dbReference type="InterPro" id="IPR050625">
    <property type="entry name" value="ParA/MinD_ATPase"/>
</dbReference>
<dbReference type="GO" id="GO:0009898">
    <property type="term" value="C:cytoplasmic side of plasma membrane"/>
    <property type="evidence" value="ECO:0007669"/>
    <property type="project" value="TreeGrafter"/>
</dbReference>
<dbReference type="PANTHER" id="PTHR43384">
    <property type="entry name" value="SEPTUM SITE-DETERMINING PROTEIN MIND HOMOLOG, CHLOROPLASTIC-RELATED"/>
    <property type="match status" value="1"/>
</dbReference>
<gene>
    <name evidence="2" type="ORF">CFP71_40580</name>
</gene>
<evidence type="ECO:0008006" key="4">
    <source>
        <dbReference type="Google" id="ProtNLM"/>
    </source>
</evidence>
<comment type="caution">
    <text evidence="2">The sequence shown here is derived from an EMBL/GenBank/DDBJ whole genome shotgun (WGS) entry which is preliminary data.</text>
</comment>
<evidence type="ECO:0000313" key="3">
    <source>
        <dbReference type="Proteomes" id="UP000215223"/>
    </source>
</evidence>
<dbReference type="SUPFAM" id="SSF52540">
    <property type="entry name" value="P-loop containing nucleoside triphosphate hydrolases"/>
    <property type="match status" value="1"/>
</dbReference>
<keyword evidence="3" id="KW-1185">Reference proteome</keyword>
<dbReference type="GO" id="GO:0005524">
    <property type="term" value="F:ATP binding"/>
    <property type="evidence" value="ECO:0007669"/>
    <property type="project" value="TreeGrafter"/>
</dbReference>